<protein>
    <recommendedName>
        <fullName evidence="3">Transcriptional regulator</fullName>
    </recommendedName>
</protein>
<name>A0AAV3TC31_9EURY</name>
<dbReference type="Proteomes" id="UP001500420">
    <property type="component" value="Unassembled WGS sequence"/>
</dbReference>
<keyword evidence="2" id="KW-1185">Reference proteome</keyword>
<dbReference type="EMBL" id="BAAADV010000007">
    <property type="protein sequence ID" value="GAA0678844.1"/>
    <property type="molecule type" value="Genomic_DNA"/>
</dbReference>
<gene>
    <name evidence="1" type="ORF">GCM10009020_29040</name>
</gene>
<dbReference type="InterPro" id="IPR036388">
    <property type="entry name" value="WH-like_DNA-bd_sf"/>
</dbReference>
<dbReference type="Gene3D" id="1.10.10.10">
    <property type="entry name" value="Winged helix-like DNA-binding domain superfamily/Winged helix DNA-binding domain"/>
    <property type="match status" value="1"/>
</dbReference>
<organism evidence="1 2">
    <name type="scientific">Natronoarchaeum mannanilyticum</name>
    <dbReference type="NCBI Taxonomy" id="926360"/>
    <lineage>
        <taxon>Archaea</taxon>
        <taxon>Methanobacteriati</taxon>
        <taxon>Methanobacteriota</taxon>
        <taxon>Stenosarchaea group</taxon>
        <taxon>Halobacteria</taxon>
        <taxon>Halobacteriales</taxon>
        <taxon>Natronoarchaeaceae</taxon>
    </lineage>
</organism>
<comment type="caution">
    <text evidence="1">The sequence shown here is derived from an EMBL/GenBank/DDBJ whole genome shotgun (WGS) entry which is preliminary data.</text>
</comment>
<evidence type="ECO:0000313" key="2">
    <source>
        <dbReference type="Proteomes" id="UP001500420"/>
    </source>
</evidence>
<dbReference type="AlphaFoldDB" id="A0AAV3TC31"/>
<proteinExistence type="predicted"/>
<dbReference type="RefSeq" id="WP_343774776.1">
    <property type="nucleotide sequence ID" value="NZ_BAAADV010000007.1"/>
</dbReference>
<evidence type="ECO:0000313" key="1">
    <source>
        <dbReference type="EMBL" id="GAA0678844.1"/>
    </source>
</evidence>
<dbReference type="SUPFAM" id="SSF46785">
    <property type="entry name" value="Winged helix' DNA-binding domain"/>
    <property type="match status" value="1"/>
</dbReference>
<dbReference type="InterPro" id="IPR036390">
    <property type="entry name" value="WH_DNA-bd_sf"/>
</dbReference>
<evidence type="ECO:0008006" key="3">
    <source>
        <dbReference type="Google" id="ProtNLM"/>
    </source>
</evidence>
<sequence>MDEELADIRWVLNSKYRIYILEHLSDGIGYPKQIKNEYDIRYPNISRGMRELRERDMVELVADEHPGKLFRLTDYGQHIWERIEEEDLA</sequence>
<reference evidence="1 2" key="1">
    <citation type="journal article" date="2019" name="Int. J. Syst. Evol. Microbiol.">
        <title>The Global Catalogue of Microorganisms (GCM) 10K type strain sequencing project: providing services to taxonomists for standard genome sequencing and annotation.</title>
        <authorList>
            <consortium name="The Broad Institute Genomics Platform"/>
            <consortium name="The Broad Institute Genome Sequencing Center for Infectious Disease"/>
            <person name="Wu L."/>
            <person name="Ma J."/>
        </authorList>
    </citation>
    <scope>NUCLEOTIDE SEQUENCE [LARGE SCALE GENOMIC DNA]</scope>
    <source>
        <strain evidence="1 2">JCM 16328</strain>
    </source>
</reference>
<accession>A0AAV3TC31</accession>